<dbReference type="Proteomes" id="UP000072763">
    <property type="component" value="Unassembled WGS sequence"/>
</dbReference>
<organism evidence="2 3">
    <name type="scientific">Curtobacterium oceanosedimentum</name>
    <dbReference type="NCBI Taxonomy" id="465820"/>
    <lineage>
        <taxon>Bacteria</taxon>
        <taxon>Bacillati</taxon>
        <taxon>Actinomycetota</taxon>
        <taxon>Actinomycetes</taxon>
        <taxon>Micrococcales</taxon>
        <taxon>Microbacteriaceae</taxon>
        <taxon>Curtobacterium</taxon>
    </lineage>
</organism>
<keyword evidence="1" id="KW-1133">Transmembrane helix</keyword>
<evidence type="ECO:0000256" key="1">
    <source>
        <dbReference type="SAM" id="Phobius"/>
    </source>
</evidence>
<evidence type="ECO:0008006" key="4">
    <source>
        <dbReference type="Google" id="ProtNLM"/>
    </source>
</evidence>
<dbReference type="OrthoDB" id="4955106at2"/>
<reference evidence="2 3" key="1">
    <citation type="journal article" date="2016" name="Front. Microbiol.">
        <title>Genomic Resource of Rice Seed Associated Bacteria.</title>
        <authorList>
            <person name="Midha S."/>
            <person name="Bansal K."/>
            <person name="Sharma S."/>
            <person name="Kumar N."/>
            <person name="Patil P.P."/>
            <person name="Chaudhry V."/>
            <person name="Patil P.B."/>
        </authorList>
    </citation>
    <scope>NUCLEOTIDE SEQUENCE [LARGE SCALE GENOMIC DNA]</scope>
    <source>
        <strain evidence="2 3">NS359</strain>
    </source>
</reference>
<comment type="caution">
    <text evidence="2">The sequence shown here is derived from an EMBL/GenBank/DDBJ whole genome shotgun (WGS) entry which is preliminary data.</text>
</comment>
<protein>
    <recommendedName>
        <fullName evidence="4">SHOCT domain-containing protein</fullName>
    </recommendedName>
</protein>
<sequence>MAIDDFGAPGGETHNPLIPPAYDLVWTLVAVGGIVTLLGIVAVLVVTVYRSRRMVARGQNPLTVPEDLAYRAMHAQVLGPVPTREQRLAELDDLHRRGVITDDEHRTARAEALRA</sequence>
<keyword evidence="1" id="KW-0812">Transmembrane</keyword>
<name>A0A147DQ17_9MICO</name>
<dbReference type="AlphaFoldDB" id="A0A147DQ17"/>
<feature type="transmembrane region" description="Helical" evidence="1">
    <location>
        <begin position="24"/>
        <end position="49"/>
    </location>
</feature>
<gene>
    <name evidence="2" type="ORF">NS359_09455</name>
</gene>
<evidence type="ECO:0000313" key="2">
    <source>
        <dbReference type="EMBL" id="KTR51584.1"/>
    </source>
</evidence>
<proteinExistence type="predicted"/>
<keyword evidence="1" id="KW-0472">Membrane</keyword>
<accession>A0A147DQ17</accession>
<dbReference type="EMBL" id="LDRC01000049">
    <property type="protein sequence ID" value="KTR51584.1"/>
    <property type="molecule type" value="Genomic_DNA"/>
</dbReference>
<dbReference type="STRING" id="465820.NS263_01435"/>
<dbReference type="PATRIC" id="fig|465820.4.peg.2053"/>
<dbReference type="RefSeq" id="WP_058749894.1">
    <property type="nucleotide sequence ID" value="NZ_LDRC01000049.1"/>
</dbReference>
<evidence type="ECO:0000313" key="3">
    <source>
        <dbReference type="Proteomes" id="UP000072763"/>
    </source>
</evidence>